<keyword evidence="1" id="KW-0663">Pyridoxal phosphate</keyword>
<dbReference type="Proteomes" id="UP000549394">
    <property type="component" value="Unassembled WGS sequence"/>
</dbReference>
<sequence>MLAKAWNTKLLEIPDCMRAPFMSLIQLPKLKKYPPPKESENVVYMDHDDLITVLRDRFKICVPTFIIYGECWVRISAQIYNTLEDYEVLRDAIYTLMKEDEN</sequence>
<gene>
    <name evidence="2" type="ORF">DGYR_LOCUS7992</name>
</gene>
<evidence type="ECO:0000313" key="2">
    <source>
        <dbReference type="EMBL" id="CAD5119805.1"/>
    </source>
</evidence>
<dbReference type="InterPro" id="IPR015424">
    <property type="entry name" value="PyrdxlP-dep_Trfase"/>
</dbReference>
<comment type="caution">
    <text evidence="2">The sequence shown here is derived from an EMBL/GenBank/DDBJ whole genome shotgun (WGS) entry which is preliminary data.</text>
</comment>
<protein>
    <submittedName>
        <fullName evidence="2">Uncharacterized protein</fullName>
    </submittedName>
</protein>
<dbReference type="OrthoDB" id="5978656at2759"/>
<proteinExistence type="predicted"/>
<name>A0A7I8VVQ1_9ANNE</name>
<keyword evidence="3" id="KW-1185">Reference proteome</keyword>
<dbReference type="PANTHER" id="PTHR43092">
    <property type="entry name" value="L-CYSTEINE DESULFHYDRASE"/>
    <property type="match status" value="1"/>
</dbReference>
<dbReference type="AlphaFoldDB" id="A0A7I8VVQ1"/>
<dbReference type="PANTHER" id="PTHR43092:SF2">
    <property type="entry name" value="HERCYNYLCYSTEINE SULFOXIDE LYASE"/>
    <property type="match status" value="1"/>
</dbReference>
<dbReference type="SUPFAM" id="SSF53383">
    <property type="entry name" value="PLP-dependent transferases"/>
    <property type="match status" value="1"/>
</dbReference>
<evidence type="ECO:0000313" key="3">
    <source>
        <dbReference type="Proteomes" id="UP000549394"/>
    </source>
</evidence>
<reference evidence="2 3" key="1">
    <citation type="submission" date="2020-08" db="EMBL/GenBank/DDBJ databases">
        <authorList>
            <person name="Hejnol A."/>
        </authorList>
    </citation>
    <scope>NUCLEOTIDE SEQUENCE [LARGE SCALE GENOMIC DNA]</scope>
</reference>
<organism evidence="2 3">
    <name type="scientific">Dimorphilus gyrociliatus</name>
    <dbReference type="NCBI Taxonomy" id="2664684"/>
    <lineage>
        <taxon>Eukaryota</taxon>
        <taxon>Metazoa</taxon>
        <taxon>Spiralia</taxon>
        <taxon>Lophotrochozoa</taxon>
        <taxon>Annelida</taxon>
        <taxon>Polychaeta</taxon>
        <taxon>Polychaeta incertae sedis</taxon>
        <taxon>Dinophilidae</taxon>
        <taxon>Dimorphilus</taxon>
    </lineage>
</organism>
<accession>A0A7I8VVQ1</accession>
<dbReference type="EMBL" id="CAJFCJ010000011">
    <property type="protein sequence ID" value="CAD5119805.1"/>
    <property type="molecule type" value="Genomic_DNA"/>
</dbReference>
<evidence type="ECO:0000256" key="1">
    <source>
        <dbReference type="ARBA" id="ARBA00022898"/>
    </source>
</evidence>